<proteinExistence type="predicted"/>
<name>A0A1B8SL79_9MYCO</name>
<dbReference type="EMBL" id="LFOE01000001">
    <property type="protein sequence ID" value="OBY33467.1"/>
    <property type="molecule type" value="Genomic_DNA"/>
</dbReference>
<sequence>MRRGSVLSDTYCRRAFIALALATMLAFVVLSAGCSTMNQKTHRNCTVTNKEQRQHVSGSDGDTHTSYQKLVSTSCGVFAVDDTIAGGWQSYDRWSVIEVGKTYDITTGGYRWWGGFPSVIGIKEVNA</sequence>
<evidence type="ECO:0000313" key="1">
    <source>
        <dbReference type="EMBL" id="OBY33467.1"/>
    </source>
</evidence>
<protein>
    <recommendedName>
        <fullName evidence="3">Lipoprotein</fullName>
    </recommendedName>
</protein>
<evidence type="ECO:0008006" key="3">
    <source>
        <dbReference type="Google" id="ProtNLM"/>
    </source>
</evidence>
<accession>A0A1B8SL79</accession>
<dbReference type="AlphaFoldDB" id="A0A1B8SL79"/>
<reference evidence="1 2" key="1">
    <citation type="submission" date="2015-06" db="EMBL/GenBank/DDBJ databases">
        <title>Genome sequence of Mycobacterium kumamotonense strain Roo.</title>
        <authorList>
            <person name="Greninger A.L."/>
            <person name="Cunningham G."/>
            <person name="Miller S."/>
        </authorList>
    </citation>
    <scope>NUCLEOTIDE SEQUENCE [LARGE SCALE GENOMIC DNA]</scope>
    <source>
        <strain evidence="1 2">Roo</strain>
    </source>
</reference>
<gene>
    <name evidence="1" type="ORF">ACT18_00520</name>
</gene>
<comment type="caution">
    <text evidence="1">The sequence shown here is derived from an EMBL/GenBank/DDBJ whole genome shotgun (WGS) entry which is preliminary data.</text>
</comment>
<keyword evidence="2" id="KW-1185">Reference proteome</keyword>
<dbReference type="Proteomes" id="UP000092668">
    <property type="component" value="Unassembled WGS sequence"/>
</dbReference>
<organism evidence="1 2">
    <name type="scientific">Mycolicibacter kumamotonensis</name>
    <dbReference type="NCBI Taxonomy" id="354243"/>
    <lineage>
        <taxon>Bacteria</taxon>
        <taxon>Bacillati</taxon>
        <taxon>Actinomycetota</taxon>
        <taxon>Actinomycetes</taxon>
        <taxon>Mycobacteriales</taxon>
        <taxon>Mycobacteriaceae</taxon>
        <taxon>Mycolicibacter</taxon>
    </lineage>
</organism>
<evidence type="ECO:0000313" key="2">
    <source>
        <dbReference type="Proteomes" id="UP000092668"/>
    </source>
</evidence>
<dbReference type="PROSITE" id="PS51257">
    <property type="entry name" value="PROKAR_LIPOPROTEIN"/>
    <property type="match status" value="1"/>
</dbReference>